<sequence>EKFGWTRPLLYCNQGQQWALFSSTAPQPHSPLVRKYRTRKWEGGKPGVLGGWGQSAGADEGDGQEKRKHNPLWITGSNEARGTEKKQ</sequence>
<feature type="compositionally biased region" description="Gly residues" evidence="1">
    <location>
        <begin position="44"/>
        <end position="54"/>
    </location>
</feature>
<accession>A0A061RIX4</accession>
<gene>
    <name evidence="2" type="ORF">TSPGSL018_3608</name>
</gene>
<dbReference type="EMBL" id="GBEZ01015485">
    <property type="protein sequence ID" value="JAC70684.1"/>
    <property type="molecule type" value="Transcribed_RNA"/>
</dbReference>
<proteinExistence type="predicted"/>
<feature type="non-terminal residue" evidence="2">
    <location>
        <position position="1"/>
    </location>
</feature>
<reference evidence="2" key="1">
    <citation type="submission" date="2014-05" db="EMBL/GenBank/DDBJ databases">
        <title>The transcriptome of the halophilic microalga Tetraselmis sp. GSL018 isolated from the Great Salt Lake, Utah.</title>
        <authorList>
            <person name="Jinkerson R.E."/>
            <person name="D'Adamo S."/>
            <person name="Posewitz M.C."/>
        </authorList>
    </citation>
    <scope>NUCLEOTIDE SEQUENCE</scope>
    <source>
        <strain evidence="2">GSL018</strain>
    </source>
</reference>
<protein>
    <submittedName>
        <fullName evidence="2">Uncharacterized protein</fullName>
    </submittedName>
</protein>
<name>A0A061RIX4_9CHLO</name>
<feature type="region of interest" description="Disordered" evidence="1">
    <location>
        <begin position="44"/>
        <end position="87"/>
    </location>
</feature>
<dbReference type="AlphaFoldDB" id="A0A061RIX4"/>
<evidence type="ECO:0000313" key="2">
    <source>
        <dbReference type="EMBL" id="JAC70684.1"/>
    </source>
</evidence>
<organism evidence="2">
    <name type="scientific">Tetraselmis sp. GSL018</name>
    <dbReference type="NCBI Taxonomy" id="582737"/>
    <lineage>
        <taxon>Eukaryota</taxon>
        <taxon>Viridiplantae</taxon>
        <taxon>Chlorophyta</taxon>
        <taxon>core chlorophytes</taxon>
        <taxon>Chlorodendrophyceae</taxon>
        <taxon>Chlorodendrales</taxon>
        <taxon>Chlorodendraceae</taxon>
        <taxon>Tetraselmis</taxon>
    </lineage>
</organism>
<evidence type="ECO:0000256" key="1">
    <source>
        <dbReference type="SAM" id="MobiDB-lite"/>
    </source>
</evidence>